<dbReference type="FunFam" id="3.40.20.10:FF:000042">
    <property type="entry name" value="Actin depolymerizing protein"/>
    <property type="match status" value="1"/>
</dbReference>
<protein>
    <recommendedName>
        <fullName evidence="10">Twinfilin</fullName>
    </recommendedName>
</protein>
<dbReference type="GO" id="GO:0030042">
    <property type="term" value="P:actin filament depolymerization"/>
    <property type="evidence" value="ECO:0007669"/>
    <property type="project" value="TreeGrafter"/>
</dbReference>
<keyword evidence="7" id="KW-0206">Cytoskeleton</keyword>
<evidence type="ECO:0000256" key="7">
    <source>
        <dbReference type="ARBA" id="ARBA00023212"/>
    </source>
</evidence>
<dbReference type="EMBL" id="ADBJ01000031">
    <property type="protein sequence ID" value="EFA79852.1"/>
    <property type="molecule type" value="Genomic_DNA"/>
</dbReference>
<dbReference type="GO" id="GO:0005884">
    <property type="term" value="C:actin filament"/>
    <property type="evidence" value="ECO:0007669"/>
    <property type="project" value="TreeGrafter"/>
</dbReference>
<evidence type="ECO:0000256" key="3">
    <source>
        <dbReference type="ARBA" id="ARBA00009557"/>
    </source>
</evidence>
<feature type="domain" description="ADF-H" evidence="12">
    <location>
        <begin position="4"/>
        <end position="140"/>
    </location>
</feature>
<evidence type="ECO:0000259" key="12">
    <source>
        <dbReference type="PROSITE" id="PS51263"/>
    </source>
</evidence>
<evidence type="ECO:0000256" key="4">
    <source>
        <dbReference type="ARBA" id="ARBA00022490"/>
    </source>
</evidence>
<dbReference type="PANTHER" id="PTHR13759">
    <property type="entry name" value="TWINFILIN"/>
    <property type="match status" value="1"/>
</dbReference>
<comment type="similarity">
    <text evidence="3">Belongs to the actin-binding proteins ADF family. Twinfilin subfamily.</text>
</comment>
<dbReference type="GO" id="GO:0005938">
    <property type="term" value="C:cell cortex"/>
    <property type="evidence" value="ECO:0007669"/>
    <property type="project" value="UniProtKB-SubCell"/>
</dbReference>
<comment type="function">
    <text evidence="9">Actin-binding protein involved in motile and morphological processes. Inhibits actin polymerization, likely by sequestering G-actin.</text>
</comment>
<keyword evidence="14" id="KW-1185">Reference proteome</keyword>
<dbReference type="InterPro" id="IPR029006">
    <property type="entry name" value="ADF-H/Gelsolin-like_dom_sf"/>
</dbReference>
<comment type="subunit">
    <text evidence="8">Interacts with G-actin; ADP-actin form.</text>
</comment>
<dbReference type="Pfam" id="PF00241">
    <property type="entry name" value="Cofilin_ADF"/>
    <property type="match status" value="2"/>
</dbReference>
<dbReference type="STRING" id="670386.D3BFD8"/>
<evidence type="ECO:0000313" key="13">
    <source>
        <dbReference type="EMBL" id="EFA79852.1"/>
    </source>
</evidence>
<proteinExistence type="inferred from homology"/>
<feature type="compositionally biased region" description="Basic and acidic residues" evidence="11">
    <location>
        <begin position="309"/>
        <end position="323"/>
    </location>
</feature>
<evidence type="ECO:0000256" key="2">
    <source>
        <dbReference type="ARBA" id="ARBA00004544"/>
    </source>
</evidence>
<dbReference type="Gene3D" id="3.40.20.10">
    <property type="entry name" value="Severin"/>
    <property type="match status" value="2"/>
</dbReference>
<dbReference type="SUPFAM" id="SSF55753">
    <property type="entry name" value="Actin depolymerizing proteins"/>
    <property type="match status" value="2"/>
</dbReference>
<dbReference type="GO" id="GO:0003785">
    <property type="term" value="F:actin monomer binding"/>
    <property type="evidence" value="ECO:0007669"/>
    <property type="project" value="TreeGrafter"/>
</dbReference>
<comment type="caution">
    <text evidence="13">The sequence shown here is derived from an EMBL/GenBank/DDBJ whole genome shotgun (WGS) entry which is preliminary data.</text>
</comment>
<dbReference type="InParanoid" id="D3BFD8"/>
<dbReference type="GeneID" id="31362153"/>
<dbReference type="CDD" id="cd11284">
    <property type="entry name" value="ADF_Twf-C_like"/>
    <property type="match status" value="1"/>
</dbReference>
<dbReference type="AlphaFoldDB" id="D3BFD8"/>
<keyword evidence="6" id="KW-0009">Actin-binding</keyword>
<evidence type="ECO:0000256" key="10">
    <source>
        <dbReference type="ARBA" id="ARBA00069496"/>
    </source>
</evidence>
<name>D3BFD8_HETP5</name>
<dbReference type="CDD" id="cd11285">
    <property type="entry name" value="ADF_Twf-N_like"/>
    <property type="match status" value="1"/>
</dbReference>
<dbReference type="PANTHER" id="PTHR13759:SF1">
    <property type="entry name" value="TWINFILIN"/>
    <property type="match status" value="1"/>
</dbReference>
<comment type="subcellular location">
    <subcellularLocation>
        <location evidence="2">Cytoplasm</location>
        <location evidence="2">Cell cortex</location>
    </subcellularLocation>
    <subcellularLocation>
        <location evidence="1">Cytoplasm</location>
        <location evidence="1">Cytoskeleton</location>
    </subcellularLocation>
</comment>
<dbReference type="Proteomes" id="UP000001396">
    <property type="component" value="Unassembled WGS sequence"/>
</dbReference>
<evidence type="ECO:0000256" key="8">
    <source>
        <dbReference type="ARBA" id="ARBA00038532"/>
    </source>
</evidence>
<evidence type="ECO:0000313" key="14">
    <source>
        <dbReference type="Proteomes" id="UP000001396"/>
    </source>
</evidence>
<keyword evidence="5" id="KW-0677">Repeat</keyword>
<dbReference type="OMA" id="YLFKHTH"/>
<dbReference type="FunCoup" id="D3BFD8">
    <property type="interactions" value="317"/>
</dbReference>
<evidence type="ECO:0000256" key="11">
    <source>
        <dbReference type="SAM" id="MobiDB-lite"/>
    </source>
</evidence>
<reference evidence="13 14" key="1">
    <citation type="journal article" date="2011" name="Genome Res.">
        <title>Phylogeny-wide analysis of social amoeba genomes highlights ancient origins for complex intercellular communication.</title>
        <authorList>
            <person name="Heidel A.J."/>
            <person name="Lawal H.M."/>
            <person name="Felder M."/>
            <person name="Schilde C."/>
            <person name="Helps N.R."/>
            <person name="Tunggal B."/>
            <person name="Rivero F."/>
            <person name="John U."/>
            <person name="Schleicher M."/>
            <person name="Eichinger L."/>
            <person name="Platzer M."/>
            <person name="Noegel A.A."/>
            <person name="Schaap P."/>
            <person name="Gloeckner G."/>
        </authorList>
    </citation>
    <scope>NUCLEOTIDE SEQUENCE [LARGE SCALE GENOMIC DNA]</scope>
    <source>
        <strain evidence="14">ATCC 26659 / Pp 5 / PN500</strain>
    </source>
</reference>
<feature type="region of interest" description="Disordered" evidence="11">
    <location>
        <begin position="305"/>
        <end position="339"/>
    </location>
</feature>
<feature type="domain" description="ADF-H" evidence="12">
    <location>
        <begin position="174"/>
        <end position="314"/>
    </location>
</feature>
<sequence>MSHSSGIAASPALISTFGDANLNNTRFIKVSIQDEVLVAVSTVDIDGTFESDLDKVPTLLEKDHACYVLAKTDEKSIELSGNNWVFMFYVPDIAKVREKMTYASTRANLKKELGSSHFVDEIYSSNQSDFTSKGYKAHKVHQGSSAPLTWEEQQRADEREGGLFVGGGGMYVHGVAFPVEERAVAAIGELLSGSVNYVALSINIADEKIVFQSSSSIDIEQLSTKVPLDEPRFHFFRYAHEHEGEQLNTLIYVFSCPDGSNGTKSAPVKMRMLYSSSKANVESLVTRQNTKVDLKLEVNNGSELSKSAIDSELHPPKPEEKKSFAKPTRPGAGSRKLIK</sequence>
<dbReference type="FunFam" id="3.40.20.10:FF:000007">
    <property type="entry name" value="Twinfilin-1 isoform 1"/>
    <property type="match status" value="1"/>
</dbReference>
<accession>D3BFD8</accession>
<dbReference type="GO" id="GO:0051016">
    <property type="term" value="P:barbed-end actin filament capping"/>
    <property type="evidence" value="ECO:0007669"/>
    <property type="project" value="TreeGrafter"/>
</dbReference>
<evidence type="ECO:0000256" key="6">
    <source>
        <dbReference type="ARBA" id="ARBA00023203"/>
    </source>
</evidence>
<dbReference type="SMART" id="SM00102">
    <property type="entry name" value="ADF"/>
    <property type="match status" value="2"/>
</dbReference>
<evidence type="ECO:0000256" key="1">
    <source>
        <dbReference type="ARBA" id="ARBA00004245"/>
    </source>
</evidence>
<dbReference type="InterPro" id="IPR028458">
    <property type="entry name" value="Twinfilin"/>
</dbReference>
<dbReference type="InterPro" id="IPR002108">
    <property type="entry name" value="ADF-H"/>
</dbReference>
<dbReference type="PROSITE" id="PS51263">
    <property type="entry name" value="ADF_H"/>
    <property type="match status" value="2"/>
</dbReference>
<keyword evidence="4" id="KW-0963">Cytoplasm</keyword>
<evidence type="ECO:0000256" key="9">
    <source>
        <dbReference type="ARBA" id="ARBA00056419"/>
    </source>
</evidence>
<gene>
    <name evidence="13" type="primary">twfA</name>
    <name evidence="13" type="ORF">PPL_06671</name>
</gene>
<organism evidence="13 14">
    <name type="scientific">Heterostelium pallidum (strain ATCC 26659 / Pp 5 / PN500)</name>
    <name type="common">Cellular slime mold</name>
    <name type="synonym">Polysphondylium pallidum</name>
    <dbReference type="NCBI Taxonomy" id="670386"/>
    <lineage>
        <taxon>Eukaryota</taxon>
        <taxon>Amoebozoa</taxon>
        <taxon>Evosea</taxon>
        <taxon>Eumycetozoa</taxon>
        <taxon>Dictyostelia</taxon>
        <taxon>Acytosteliales</taxon>
        <taxon>Acytosteliaceae</taxon>
        <taxon>Heterostelium</taxon>
    </lineage>
</organism>
<dbReference type="RefSeq" id="XP_020431973.1">
    <property type="nucleotide sequence ID" value="XM_020577525.1"/>
</dbReference>
<evidence type="ECO:0000256" key="5">
    <source>
        <dbReference type="ARBA" id="ARBA00022737"/>
    </source>
</evidence>
<dbReference type="GO" id="GO:0051015">
    <property type="term" value="F:actin filament binding"/>
    <property type="evidence" value="ECO:0007669"/>
    <property type="project" value="TreeGrafter"/>
</dbReference>